<dbReference type="InterPro" id="IPR053137">
    <property type="entry name" value="NLR-like"/>
</dbReference>
<dbReference type="EMBL" id="BCWF01000018">
    <property type="protein sequence ID" value="GAT24637.1"/>
    <property type="molecule type" value="Genomic_DNA"/>
</dbReference>
<dbReference type="PANTHER" id="PTHR46082">
    <property type="entry name" value="ATP/GTP-BINDING PROTEIN-RELATED"/>
    <property type="match status" value="1"/>
</dbReference>
<evidence type="ECO:0000313" key="3">
    <source>
        <dbReference type="Proteomes" id="UP000075230"/>
    </source>
</evidence>
<accession>A0A146FFK9</accession>
<dbReference type="InterPro" id="IPR035994">
    <property type="entry name" value="Nucleoside_phosphorylase_sf"/>
</dbReference>
<evidence type="ECO:0000313" key="2">
    <source>
        <dbReference type="EMBL" id="GAT24637.1"/>
    </source>
</evidence>
<dbReference type="Pfam" id="PF01048">
    <property type="entry name" value="PNP_UDP_1"/>
    <property type="match status" value="1"/>
</dbReference>
<dbReference type="VEuPathDB" id="FungiDB:ASPFODRAFT_133502"/>
<gene>
    <name evidence="2" type="ORF">RIB2604_01804670</name>
</gene>
<sequence>MALSRDYTVGIFCPLEVEICAIHYMLDEVHKQTQSRTTRYVLGNLSGHNVVIATLPYTFRGKISTATAVSQLKQEFPNISYLLLVGIGGGIPTQGVDVRLGDVVVSTPTGTNPGVVQYDLGTAYQDRFVRAEQHLLPPPLEWLHAISRMKVAHRMEGDNVDQYIKELHTRCAHQAFVRPSFDTDTLFEPTYDHVEGESTCDQCSRDRVTQRPPRSDPTKPVIHYGLILSGDSVIKDAATRDQIASDEGGAICFEMEAAAMMNDFPCLVIRGICDYADSHKNDVWHEYAAAAAAAVAKEILRFIEPSESIVAGVYCVSTGNLSNAAVPRIEDDHNSSSAGAVSPNGAITGTFYAQNGTITNIQTMTAAGNIYFG</sequence>
<dbReference type="GO" id="GO:0003824">
    <property type="term" value="F:catalytic activity"/>
    <property type="evidence" value="ECO:0007669"/>
    <property type="project" value="InterPro"/>
</dbReference>
<dbReference type="GO" id="GO:0009116">
    <property type="term" value="P:nucleoside metabolic process"/>
    <property type="evidence" value="ECO:0007669"/>
    <property type="project" value="InterPro"/>
</dbReference>
<dbReference type="Gene3D" id="3.40.50.1580">
    <property type="entry name" value="Nucleoside phosphorylase domain"/>
    <property type="match status" value="1"/>
</dbReference>
<reference evidence="2 3" key="1">
    <citation type="journal article" date="2016" name="DNA Res.">
        <title>Genome sequence of Aspergillus luchuensis NBRC 4314.</title>
        <authorList>
            <person name="Yamada O."/>
            <person name="Machida M."/>
            <person name="Hosoyama A."/>
            <person name="Goto M."/>
            <person name="Takahashi T."/>
            <person name="Futagami T."/>
            <person name="Yamagata Y."/>
            <person name="Takeuchi M."/>
            <person name="Kobayashi T."/>
            <person name="Koike H."/>
            <person name="Abe K."/>
            <person name="Asai K."/>
            <person name="Arita M."/>
            <person name="Fujita N."/>
            <person name="Fukuda K."/>
            <person name="Higa K."/>
            <person name="Horikawa H."/>
            <person name="Ishikawa T."/>
            <person name="Jinno K."/>
            <person name="Kato Y."/>
            <person name="Kirimura K."/>
            <person name="Mizutani O."/>
            <person name="Nakasone K."/>
            <person name="Sano M."/>
            <person name="Shiraishi Y."/>
            <person name="Tsukahara M."/>
            <person name="Gomi K."/>
        </authorList>
    </citation>
    <scope>NUCLEOTIDE SEQUENCE [LARGE SCALE GENOMIC DNA]</scope>
    <source>
        <strain evidence="2 3">RIB 2604</strain>
    </source>
</reference>
<dbReference type="Proteomes" id="UP000075230">
    <property type="component" value="Unassembled WGS sequence"/>
</dbReference>
<reference evidence="3" key="2">
    <citation type="submission" date="2016-02" db="EMBL/GenBank/DDBJ databases">
        <title>Genome sequencing of Aspergillus luchuensis NBRC 4314.</title>
        <authorList>
            <person name="Yamada O."/>
        </authorList>
    </citation>
    <scope>NUCLEOTIDE SEQUENCE [LARGE SCALE GENOMIC DNA]</scope>
    <source>
        <strain evidence="3">RIB 2604</strain>
    </source>
</reference>
<dbReference type="CDD" id="cd09008">
    <property type="entry name" value="MTAN"/>
    <property type="match status" value="1"/>
</dbReference>
<organism evidence="2 3">
    <name type="scientific">Aspergillus kawachii</name>
    <name type="common">White koji mold</name>
    <name type="synonym">Aspergillus awamori var. kawachi</name>
    <dbReference type="NCBI Taxonomy" id="1069201"/>
    <lineage>
        <taxon>Eukaryota</taxon>
        <taxon>Fungi</taxon>
        <taxon>Dikarya</taxon>
        <taxon>Ascomycota</taxon>
        <taxon>Pezizomycotina</taxon>
        <taxon>Eurotiomycetes</taxon>
        <taxon>Eurotiomycetidae</taxon>
        <taxon>Eurotiales</taxon>
        <taxon>Aspergillaceae</taxon>
        <taxon>Aspergillus</taxon>
        <taxon>Aspergillus subgen. Circumdati</taxon>
    </lineage>
</organism>
<name>A0A146FFK9_ASPKA</name>
<protein>
    <submittedName>
        <fullName evidence="2">Pfs domain protein</fullName>
    </submittedName>
</protein>
<proteinExistence type="predicted"/>
<dbReference type="AlphaFoldDB" id="A0A146FFK9"/>
<dbReference type="InterPro" id="IPR000845">
    <property type="entry name" value="Nucleoside_phosphorylase_d"/>
</dbReference>
<comment type="caution">
    <text evidence="2">The sequence shown here is derived from an EMBL/GenBank/DDBJ whole genome shotgun (WGS) entry which is preliminary data.</text>
</comment>
<evidence type="ECO:0000259" key="1">
    <source>
        <dbReference type="Pfam" id="PF01048"/>
    </source>
</evidence>
<feature type="domain" description="Nucleoside phosphorylase" evidence="1">
    <location>
        <begin position="9"/>
        <end position="301"/>
    </location>
</feature>
<dbReference type="SUPFAM" id="SSF53167">
    <property type="entry name" value="Purine and uridine phosphorylases"/>
    <property type="match status" value="1"/>
</dbReference>
<dbReference type="PANTHER" id="PTHR46082:SF11">
    <property type="entry name" value="AAA+ ATPASE DOMAIN-CONTAINING PROTEIN-RELATED"/>
    <property type="match status" value="1"/>
</dbReference>